<proteinExistence type="predicted"/>
<comment type="caution">
    <text evidence="1">The sequence shown here is derived from an EMBL/GenBank/DDBJ whole genome shotgun (WGS) entry which is preliminary data.</text>
</comment>
<evidence type="ECO:0000313" key="2">
    <source>
        <dbReference type="Proteomes" id="UP000886595"/>
    </source>
</evidence>
<organism evidence="1 2">
    <name type="scientific">Brassica carinata</name>
    <name type="common">Ethiopian mustard</name>
    <name type="synonym">Abyssinian cabbage</name>
    <dbReference type="NCBI Taxonomy" id="52824"/>
    <lineage>
        <taxon>Eukaryota</taxon>
        <taxon>Viridiplantae</taxon>
        <taxon>Streptophyta</taxon>
        <taxon>Embryophyta</taxon>
        <taxon>Tracheophyta</taxon>
        <taxon>Spermatophyta</taxon>
        <taxon>Magnoliopsida</taxon>
        <taxon>eudicotyledons</taxon>
        <taxon>Gunneridae</taxon>
        <taxon>Pentapetalae</taxon>
        <taxon>rosids</taxon>
        <taxon>malvids</taxon>
        <taxon>Brassicales</taxon>
        <taxon>Brassicaceae</taxon>
        <taxon>Brassiceae</taxon>
        <taxon>Brassica</taxon>
    </lineage>
</organism>
<name>A0A8X7NV54_BRACI</name>
<dbReference type="Proteomes" id="UP000886595">
    <property type="component" value="Unassembled WGS sequence"/>
</dbReference>
<dbReference type="AlphaFoldDB" id="A0A8X7NV54"/>
<protein>
    <submittedName>
        <fullName evidence="1">Uncharacterized protein</fullName>
    </submittedName>
</protein>
<sequence length="77" mass="8808">MEGNALRSPPCQMPDRIFTTREEPVGVRATPYHKPCGIRHILNALDPDEVESLEFLHLENEMEKLVVTVYESSRSNL</sequence>
<dbReference type="EMBL" id="JAAMPC010001604">
    <property type="protein sequence ID" value="KAG2239172.1"/>
    <property type="molecule type" value="Genomic_DNA"/>
</dbReference>
<keyword evidence="2" id="KW-1185">Reference proteome</keyword>
<evidence type="ECO:0000313" key="1">
    <source>
        <dbReference type="EMBL" id="KAG2239172.1"/>
    </source>
</evidence>
<accession>A0A8X7NV54</accession>
<gene>
    <name evidence="1" type="ORF">Bca52824_090032</name>
</gene>
<reference evidence="1 2" key="1">
    <citation type="submission" date="2020-02" db="EMBL/GenBank/DDBJ databases">
        <authorList>
            <person name="Ma Q."/>
            <person name="Huang Y."/>
            <person name="Song X."/>
            <person name="Pei D."/>
        </authorList>
    </citation>
    <scope>NUCLEOTIDE SEQUENCE [LARGE SCALE GENOMIC DNA]</scope>
    <source>
        <strain evidence="1">Sxm20200214</strain>
        <tissue evidence="1">Leaf</tissue>
    </source>
</reference>